<dbReference type="RefSeq" id="WP_308437693.1">
    <property type="nucleotide sequence ID" value="NZ_BNBM01000013.1"/>
</dbReference>
<evidence type="ECO:0000313" key="2">
    <source>
        <dbReference type="Proteomes" id="UP001486207"/>
    </source>
</evidence>
<proteinExistence type="predicted"/>
<sequence length="75" mass="8351">MNAMLPDRRTDDAALLLVRTHALDPHHVADWDVEPPIRLRLIRDTSLIDSEFPGARHTSNGKTIWCAQTLPASGP</sequence>
<comment type="caution">
    <text evidence="1">The sequence shown here is derived from an EMBL/GenBank/DDBJ whole genome shotgun (WGS) entry which is preliminary data.</text>
</comment>
<keyword evidence="2" id="KW-1185">Reference proteome</keyword>
<dbReference type="Proteomes" id="UP001486207">
    <property type="component" value="Unassembled WGS sequence"/>
</dbReference>
<gene>
    <name evidence="1" type="ORF">ABT384_26120</name>
</gene>
<evidence type="ECO:0000313" key="1">
    <source>
        <dbReference type="EMBL" id="MER7376112.1"/>
    </source>
</evidence>
<accession>A0ABV1XWZ7</accession>
<organism evidence="1 2">
    <name type="scientific">Streptomyces lanatus</name>
    <dbReference type="NCBI Taxonomy" id="66900"/>
    <lineage>
        <taxon>Bacteria</taxon>
        <taxon>Bacillati</taxon>
        <taxon>Actinomycetota</taxon>
        <taxon>Actinomycetes</taxon>
        <taxon>Kitasatosporales</taxon>
        <taxon>Streptomycetaceae</taxon>
        <taxon>Streptomyces</taxon>
    </lineage>
</organism>
<reference evidence="1 2" key="1">
    <citation type="submission" date="2024-06" db="EMBL/GenBank/DDBJ databases">
        <title>The Natural Products Discovery Center: Release of the First 8490 Sequenced Strains for Exploring Actinobacteria Biosynthetic Diversity.</title>
        <authorList>
            <person name="Kalkreuter E."/>
            <person name="Kautsar S.A."/>
            <person name="Yang D."/>
            <person name="Bader C.D."/>
            <person name="Teijaro C.N."/>
            <person name="Fluegel L."/>
            <person name="Davis C.M."/>
            <person name="Simpson J.R."/>
            <person name="Lauterbach L."/>
            <person name="Steele A.D."/>
            <person name="Gui C."/>
            <person name="Meng S."/>
            <person name="Li G."/>
            <person name="Viehrig K."/>
            <person name="Ye F."/>
            <person name="Su P."/>
            <person name="Kiefer A.F."/>
            <person name="Nichols A."/>
            <person name="Cepeda A.J."/>
            <person name="Yan W."/>
            <person name="Fan B."/>
            <person name="Jiang Y."/>
            <person name="Adhikari A."/>
            <person name="Zheng C.-J."/>
            <person name="Schuster L."/>
            <person name="Cowan T.M."/>
            <person name="Smanski M.J."/>
            <person name="Chevrette M.G."/>
            <person name="De Carvalho L.P.S."/>
            <person name="Shen B."/>
        </authorList>
    </citation>
    <scope>NUCLEOTIDE SEQUENCE [LARGE SCALE GENOMIC DNA]</scope>
    <source>
        <strain evidence="1 2">NPDC000155</strain>
    </source>
</reference>
<name>A0ABV1XWZ7_9ACTN</name>
<protein>
    <submittedName>
        <fullName evidence="1">Uncharacterized protein</fullName>
    </submittedName>
</protein>
<dbReference type="EMBL" id="JBEPFB010000013">
    <property type="protein sequence ID" value="MER7376112.1"/>
    <property type="molecule type" value="Genomic_DNA"/>
</dbReference>